<organism evidence="2 3">
    <name type="scientific">Mycena venus</name>
    <dbReference type="NCBI Taxonomy" id="2733690"/>
    <lineage>
        <taxon>Eukaryota</taxon>
        <taxon>Fungi</taxon>
        <taxon>Dikarya</taxon>
        <taxon>Basidiomycota</taxon>
        <taxon>Agaricomycotina</taxon>
        <taxon>Agaricomycetes</taxon>
        <taxon>Agaricomycetidae</taxon>
        <taxon>Agaricales</taxon>
        <taxon>Marasmiineae</taxon>
        <taxon>Mycenaceae</taxon>
        <taxon>Mycena</taxon>
    </lineage>
</organism>
<feature type="transmembrane region" description="Helical" evidence="1">
    <location>
        <begin position="45"/>
        <end position="62"/>
    </location>
</feature>
<dbReference type="OrthoDB" id="3227921at2759"/>
<keyword evidence="1" id="KW-0812">Transmembrane</keyword>
<sequence>MPWSASRILFSRLFRVLTIYTLCIATIFALFFSIVFFVAPANADSVAALGGSVSIICHILLNDIMKRRLYAAVDMALILSETGVLSFHFYNTYLKLEDATNEIVLGFVALQLFTLALSILFRAASMWASPERLYKQRFEFFGGCIAPQAEKHSSYAPFGRSRWRPLMARSMWRPLVRGEALVIKILRTVILVLLALGFPYYAYYTYGLKLYGMTQSINVLCAQAFPKGFQIDKSAIAVGGTSGSIAAACTVNDSGNRDVVQQIGLPTSFITSSFVAECDQTWDDLNMDISIDFNATSADISTIAYVYVGEGDLTPTMPFIKPIALVPGSHIFASLGLTLRTFLSDSFVEQIGLKEPTAVGVNEINVVQPDPTPPSSGLSSATLRLVRVKRPDSGDTTPILLFRESRDPSVLDGLSTVGGFLSFINVAFVLLFGANVMYFMFGRRPLSALGILHIFQSSSLKRKWHEDFPTIRTEGGCPGSQEAGIVAFVRDRLVDLGDDDEDEFLFEKSHGDLKSGRDSIV</sequence>
<gene>
    <name evidence="2" type="ORF">MVEN_00473200</name>
</gene>
<feature type="transmembrane region" description="Helical" evidence="1">
    <location>
        <begin position="103"/>
        <end position="128"/>
    </location>
</feature>
<dbReference type="EMBL" id="JACAZI010000003">
    <property type="protein sequence ID" value="KAF7365973.1"/>
    <property type="molecule type" value="Genomic_DNA"/>
</dbReference>
<feature type="transmembrane region" description="Helical" evidence="1">
    <location>
        <begin position="12"/>
        <end position="39"/>
    </location>
</feature>
<protein>
    <submittedName>
        <fullName evidence="2">Short-chain dehydrogenase/reductase family protein</fullName>
    </submittedName>
</protein>
<reference evidence="2" key="1">
    <citation type="submission" date="2020-05" db="EMBL/GenBank/DDBJ databases">
        <title>Mycena genomes resolve the evolution of fungal bioluminescence.</title>
        <authorList>
            <person name="Tsai I.J."/>
        </authorList>
    </citation>
    <scope>NUCLEOTIDE SEQUENCE</scope>
    <source>
        <strain evidence="2">CCC161011</strain>
    </source>
</reference>
<keyword evidence="1" id="KW-0472">Membrane</keyword>
<comment type="caution">
    <text evidence="2">The sequence shown here is derived from an EMBL/GenBank/DDBJ whole genome shotgun (WGS) entry which is preliminary data.</text>
</comment>
<evidence type="ECO:0000256" key="1">
    <source>
        <dbReference type="SAM" id="Phobius"/>
    </source>
</evidence>
<feature type="transmembrane region" description="Helical" evidence="1">
    <location>
        <begin position="181"/>
        <end position="203"/>
    </location>
</feature>
<name>A0A8H6YRN1_9AGAR</name>
<dbReference type="Proteomes" id="UP000620124">
    <property type="component" value="Unassembled WGS sequence"/>
</dbReference>
<keyword evidence="1" id="KW-1133">Transmembrane helix</keyword>
<feature type="transmembrane region" description="Helical" evidence="1">
    <location>
        <begin position="420"/>
        <end position="441"/>
    </location>
</feature>
<proteinExistence type="predicted"/>
<evidence type="ECO:0000313" key="2">
    <source>
        <dbReference type="EMBL" id="KAF7365973.1"/>
    </source>
</evidence>
<evidence type="ECO:0000313" key="3">
    <source>
        <dbReference type="Proteomes" id="UP000620124"/>
    </source>
</evidence>
<feature type="transmembrane region" description="Helical" evidence="1">
    <location>
        <begin position="69"/>
        <end position="91"/>
    </location>
</feature>
<dbReference type="AlphaFoldDB" id="A0A8H6YRN1"/>
<accession>A0A8H6YRN1</accession>
<keyword evidence="3" id="KW-1185">Reference proteome</keyword>